<evidence type="ECO:0000313" key="6">
    <source>
        <dbReference type="Proteomes" id="UP001335183"/>
    </source>
</evidence>
<dbReference type="PANTHER" id="PTHR10353">
    <property type="entry name" value="GLYCOSYL HYDROLASE"/>
    <property type="match status" value="1"/>
</dbReference>
<keyword evidence="3" id="KW-0326">Glycosidase</keyword>
<proteinExistence type="inferred from homology"/>
<dbReference type="EMBL" id="CP144918">
    <property type="protein sequence ID" value="WWA48187.1"/>
    <property type="molecule type" value="Genomic_DNA"/>
</dbReference>
<dbReference type="PRINTS" id="PR00131">
    <property type="entry name" value="GLHYDRLASE1"/>
</dbReference>
<accession>A0ABZ2D5D8</accession>
<keyword evidence="6" id="KW-1185">Reference proteome</keyword>
<dbReference type="Pfam" id="PF00232">
    <property type="entry name" value="Glyco_hydro_1"/>
    <property type="match status" value="2"/>
</dbReference>
<evidence type="ECO:0000313" key="5">
    <source>
        <dbReference type="EMBL" id="WWA48187.1"/>
    </source>
</evidence>
<gene>
    <name evidence="5" type="ORF">V5F89_04595</name>
</gene>
<name>A0ABZ2D5D8_9SPHN</name>
<evidence type="ECO:0000256" key="3">
    <source>
        <dbReference type="ARBA" id="ARBA00023295"/>
    </source>
</evidence>
<dbReference type="InterPro" id="IPR001360">
    <property type="entry name" value="Glyco_hydro_1"/>
</dbReference>
<evidence type="ECO:0000256" key="4">
    <source>
        <dbReference type="RuleBase" id="RU003690"/>
    </source>
</evidence>
<dbReference type="RefSeq" id="WP_338447072.1">
    <property type="nucleotide sequence ID" value="NZ_CP144918.1"/>
</dbReference>
<dbReference type="PANTHER" id="PTHR10353:SF36">
    <property type="entry name" value="LP05116P"/>
    <property type="match status" value="1"/>
</dbReference>
<dbReference type="Proteomes" id="UP001335183">
    <property type="component" value="Chromosome"/>
</dbReference>
<organism evidence="5 6">
    <name type="scientific">Pelagerythrobacter marensis</name>
    <dbReference type="NCBI Taxonomy" id="543877"/>
    <lineage>
        <taxon>Bacteria</taxon>
        <taxon>Pseudomonadati</taxon>
        <taxon>Pseudomonadota</taxon>
        <taxon>Alphaproteobacteria</taxon>
        <taxon>Sphingomonadales</taxon>
        <taxon>Erythrobacteraceae</taxon>
        <taxon>Pelagerythrobacter</taxon>
    </lineage>
</organism>
<evidence type="ECO:0000256" key="2">
    <source>
        <dbReference type="ARBA" id="ARBA00022801"/>
    </source>
</evidence>
<protein>
    <submittedName>
        <fullName evidence="5">Family 1 glycosylhydrolase</fullName>
    </submittedName>
</protein>
<dbReference type="SUPFAM" id="SSF51445">
    <property type="entry name" value="(Trans)glycosidases"/>
    <property type="match status" value="1"/>
</dbReference>
<dbReference type="PROSITE" id="PS00653">
    <property type="entry name" value="GLYCOSYL_HYDROL_F1_2"/>
    <property type="match status" value="1"/>
</dbReference>
<dbReference type="Gene3D" id="3.20.20.80">
    <property type="entry name" value="Glycosidases"/>
    <property type="match status" value="1"/>
</dbReference>
<sequence length="435" mass="46571">MERRSFIGLVGGVAGGAFVAARGGAATRPKSASNTDFLWGTAGSAYQSEGGNIASDLWVMEHVQPAIFADPSGDACDTYHRFDEDIALSASLGFNTHRFGIEWSRIEPERGQISHAGLAYYRRVLESCHRHGLKAVVTLSHFTVPRWVAASGGFTDPANVDAFAAHCDRVVGAMGDLIHMAATFNEPNLATVVRWSGVAEKYRPFIQAAQKAAGTAQNAPAWSSPMLAGELQYDGIVAAHEQAVVAMRKAGARFPIGLTLAIPADRAAGGDDSGLKRKQSEMLDRWLAASGDFVGVQVYTGGEVGPKADVPPPPGTELTQMGYAFTPGAVEGAIRLAASRTDRPLYVTENGVATEDDSRRIAYIEGAVAGVERCLADGIDLRGYIHWSLLDNWEWVAGYRPKFGLVAVEPKTFRRLPKPSARFLGDIARRGGLGR</sequence>
<keyword evidence="2" id="KW-0378">Hydrolase</keyword>
<comment type="similarity">
    <text evidence="1 4">Belongs to the glycosyl hydrolase 1 family.</text>
</comment>
<reference evidence="5 6" key="1">
    <citation type="submission" date="2024-02" db="EMBL/GenBank/DDBJ databases">
        <title>The whole genome sequence of five bacterial samples isolated from Abu Dhabi Sabkha-shore region.</title>
        <authorList>
            <person name="Sudalaimuthuasari N."/>
            <person name="Sarfraz B."/>
            <person name="Tuyisabe J.D."/>
            <person name="Mugisha Ntwali L.D.M."/>
            <person name="Ali A.I.A.A."/>
            <person name="Almansoori S.Z.A."/>
            <person name="Alajami H.S.A."/>
            <person name="Almeqbaali A.A.S."/>
            <person name="Kundu B."/>
            <person name="Saeed E.E."/>
            <person name="Sukumarinath V."/>
            <person name="Mishra A.K."/>
            <person name="Hazzouri K.M."/>
            <person name="Almaskari R."/>
            <person name="Sharma A.K."/>
            <person name="Amiri K.M.A."/>
        </authorList>
    </citation>
    <scope>NUCLEOTIDE SEQUENCE [LARGE SCALE GENOMIC DNA]</scope>
    <source>
        <strain evidence="6">kcgeb_sd</strain>
    </source>
</reference>
<dbReference type="InterPro" id="IPR017853">
    <property type="entry name" value="GH"/>
</dbReference>
<evidence type="ECO:0000256" key="1">
    <source>
        <dbReference type="ARBA" id="ARBA00010838"/>
    </source>
</evidence>
<dbReference type="InterPro" id="IPR033132">
    <property type="entry name" value="GH_1_N_CS"/>
</dbReference>